<dbReference type="RefSeq" id="WP_270096474.1">
    <property type="nucleotide sequence ID" value="NZ_JAQFFK010000003.1"/>
</dbReference>
<comment type="caution">
    <text evidence="2">The sequence shown here is derived from an EMBL/GenBank/DDBJ whole genome shotgun (WGS) entry which is preliminary data.</text>
</comment>
<dbReference type="SUPFAM" id="SSF159894">
    <property type="entry name" value="YgaC/TfoX-N like"/>
    <property type="match status" value="1"/>
</dbReference>
<dbReference type="InterPro" id="IPR007076">
    <property type="entry name" value="TfoX_N"/>
</dbReference>
<accession>A0AA90TXH2</accession>
<name>A0AA90TXH2_9EURY</name>
<proteinExistence type="predicted"/>
<protein>
    <submittedName>
        <fullName evidence="2">DNA transformation protein</fullName>
    </submittedName>
</protein>
<evidence type="ECO:0000313" key="3">
    <source>
        <dbReference type="Proteomes" id="UP001185015"/>
    </source>
</evidence>
<keyword evidence="3" id="KW-1185">Reference proteome</keyword>
<dbReference type="Proteomes" id="UP001185015">
    <property type="component" value="Unassembled WGS sequence"/>
</dbReference>
<sequence>MAVSNDFIEYILDQLSPWGEVIVRKMFGGAGLYLDDDIFGIVSKDIAYLKVDETNRDKFLLAGSAPLKPFPNRPTVLSYFEIPPEILENPDELIEWAEESLFIQKKKK</sequence>
<gene>
    <name evidence="2" type="ORF">J2750_000129</name>
</gene>
<dbReference type="Pfam" id="PF04993">
    <property type="entry name" value="TfoX_N"/>
    <property type="match status" value="1"/>
</dbReference>
<dbReference type="EMBL" id="JAVDQI010000001">
    <property type="protein sequence ID" value="MDR6221697.1"/>
    <property type="molecule type" value="Genomic_DNA"/>
</dbReference>
<organism evidence="2 3">
    <name type="scientific">Methanococcoides alaskense</name>
    <dbReference type="NCBI Taxonomy" id="325778"/>
    <lineage>
        <taxon>Archaea</taxon>
        <taxon>Methanobacteriati</taxon>
        <taxon>Methanobacteriota</taxon>
        <taxon>Stenosarchaea group</taxon>
        <taxon>Methanomicrobia</taxon>
        <taxon>Methanosarcinales</taxon>
        <taxon>Methanosarcinaceae</taxon>
        <taxon>Methanococcoides</taxon>
    </lineage>
</organism>
<dbReference type="AlphaFoldDB" id="A0AA90TXH2"/>
<evidence type="ECO:0000313" key="2">
    <source>
        <dbReference type="EMBL" id="MDR6221697.1"/>
    </source>
</evidence>
<feature type="domain" description="TfoX N-terminal" evidence="1">
    <location>
        <begin position="13"/>
        <end position="101"/>
    </location>
</feature>
<evidence type="ECO:0000259" key="1">
    <source>
        <dbReference type="Pfam" id="PF04993"/>
    </source>
</evidence>
<reference evidence="2 3" key="1">
    <citation type="submission" date="2023-07" db="EMBL/GenBank/DDBJ databases">
        <title>Genomic Encyclopedia of Type Strains, Phase IV (KMG-IV): sequencing the most valuable type-strain genomes for metagenomic binning, comparative biology and taxonomic classification.</title>
        <authorList>
            <person name="Goeker M."/>
        </authorList>
    </citation>
    <scope>NUCLEOTIDE SEQUENCE [LARGE SCALE GENOMIC DNA]</scope>
    <source>
        <strain evidence="2 3">DSM 17273</strain>
    </source>
</reference>
<dbReference type="Gene3D" id="3.30.1460.30">
    <property type="entry name" value="YgaC/TfoX-N like chaperone"/>
    <property type="match status" value="1"/>
</dbReference>